<protein>
    <submittedName>
        <fullName evidence="2">Uncharacterized protein</fullName>
    </submittedName>
</protein>
<reference evidence="2 3" key="1">
    <citation type="journal article" date="2014" name="Agronomy (Basel)">
        <title>A Draft Genome Sequence for Ensete ventricosum, the Drought-Tolerant Tree Against Hunger.</title>
        <authorList>
            <person name="Harrison J."/>
            <person name="Moore K.A."/>
            <person name="Paszkiewicz K."/>
            <person name="Jones T."/>
            <person name="Grant M."/>
            <person name="Ambacheew D."/>
            <person name="Muzemil S."/>
            <person name="Studholme D.J."/>
        </authorList>
    </citation>
    <scope>NUCLEOTIDE SEQUENCE [LARGE SCALE GENOMIC DNA]</scope>
</reference>
<evidence type="ECO:0000313" key="3">
    <source>
        <dbReference type="Proteomes" id="UP000287651"/>
    </source>
</evidence>
<dbReference type="Proteomes" id="UP000287651">
    <property type="component" value="Unassembled WGS sequence"/>
</dbReference>
<comment type="caution">
    <text evidence="2">The sequence shown here is derived from an EMBL/GenBank/DDBJ whole genome shotgun (WGS) entry which is preliminary data.</text>
</comment>
<feature type="region of interest" description="Disordered" evidence="1">
    <location>
        <begin position="58"/>
        <end position="85"/>
    </location>
</feature>
<evidence type="ECO:0000313" key="2">
    <source>
        <dbReference type="EMBL" id="RRT38335.1"/>
    </source>
</evidence>
<sequence>METRRSAIESLLVAIKQASDTARPIAVTEGLQPIRRPVDGGHLVGLEFRSVLRRETPTPSVRTVPFPCPIRRTPAAAGKSKEKEK</sequence>
<dbReference type="EMBL" id="AMZH03021303">
    <property type="protein sequence ID" value="RRT38335.1"/>
    <property type="molecule type" value="Genomic_DNA"/>
</dbReference>
<evidence type="ECO:0000256" key="1">
    <source>
        <dbReference type="SAM" id="MobiDB-lite"/>
    </source>
</evidence>
<accession>A0A426XFT3</accession>
<dbReference type="AlphaFoldDB" id="A0A426XFT3"/>
<gene>
    <name evidence="2" type="ORF">B296_00050809</name>
</gene>
<proteinExistence type="predicted"/>
<organism evidence="2 3">
    <name type="scientific">Ensete ventricosum</name>
    <name type="common">Abyssinian banana</name>
    <name type="synonym">Musa ensete</name>
    <dbReference type="NCBI Taxonomy" id="4639"/>
    <lineage>
        <taxon>Eukaryota</taxon>
        <taxon>Viridiplantae</taxon>
        <taxon>Streptophyta</taxon>
        <taxon>Embryophyta</taxon>
        <taxon>Tracheophyta</taxon>
        <taxon>Spermatophyta</taxon>
        <taxon>Magnoliopsida</taxon>
        <taxon>Liliopsida</taxon>
        <taxon>Zingiberales</taxon>
        <taxon>Musaceae</taxon>
        <taxon>Ensete</taxon>
    </lineage>
</organism>
<name>A0A426XFT3_ENSVE</name>